<evidence type="ECO:0000313" key="1">
    <source>
        <dbReference type="EMBL" id="KZC08213.1"/>
    </source>
</evidence>
<accession>A0A154P8N3</accession>
<proteinExistence type="predicted"/>
<sequence>MCLRELYRRIFFHRDNACLDSFRKTRAALREFLITFRPKYGNTVFADKCIVPFEKNRGDLVIFETAPFLEKTHTT</sequence>
<gene>
    <name evidence="1" type="ORF">WN55_10946</name>
</gene>
<name>A0A154P8N3_DUFNO</name>
<dbReference type="EMBL" id="KQ434845">
    <property type="protein sequence ID" value="KZC08213.1"/>
    <property type="molecule type" value="Genomic_DNA"/>
</dbReference>
<dbReference type="AlphaFoldDB" id="A0A154P8N3"/>
<evidence type="ECO:0000313" key="2">
    <source>
        <dbReference type="Proteomes" id="UP000076502"/>
    </source>
</evidence>
<dbReference type="Proteomes" id="UP000076502">
    <property type="component" value="Unassembled WGS sequence"/>
</dbReference>
<organism evidence="1 2">
    <name type="scientific">Dufourea novaeangliae</name>
    <name type="common">Sweat bee</name>
    <dbReference type="NCBI Taxonomy" id="178035"/>
    <lineage>
        <taxon>Eukaryota</taxon>
        <taxon>Metazoa</taxon>
        <taxon>Ecdysozoa</taxon>
        <taxon>Arthropoda</taxon>
        <taxon>Hexapoda</taxon>
        <taxon>Insecta</taxon>
        <taxon>Pterygota</taxon>
        <taxon>Neoptera</taxon>
        <taxon>Endopterygota</taxon>
        <taxon>Hymenoptera</taxon>
        <taxon>Apocrita</taxon>
        <taxon>Aculeata</taxon>
        <taxon>Apoidea</taxon>
        <taxon>Anthophila</taxon>
        <taxon>Halictidae</taxon>
        <taxon>Rophitinae</taxon>
        <taxon>Dufourea</taxon>
    </lineage>
</organism>
<protein>
    <submittedName>
        <fullName evidence="1">Uncharacterized protein</fullName>
    </submittedName>
</protein>
<keyword evidence="2" id="KW-1185">Reference proteome</keyword>
<reference evidence="1 2" key="1">
    <citation type="submission" date="2015-07" db="EMBL/GenBank/DDBJ databases">
        <title>The genome of Dufourea novaeangliae.</title>
        <authorList>
            <person name="Pan H."/>
            <person name="Kapheim K."/>
        </authorList>
    </citation>
    <scope>NUCLEOTIDE SEQUENCE [LARGE SCALE GENOMIC DNA]</scope>
    <source>
        <strain evidence="1">0120121106</strain>
        <tissue evidence="1">Whole body</tissue>
    </source>
</reference>